<dbReference type="Proteomes" id="UP000703590">
    <property type="component" value="Unassembled WGS sequence"/>
</dbReference>
<evidence type="ECO:0000256" key="11">
    <source>
        <dbReference type="ARBA" id="ARBA00023004"/>
    </source>
</evidence>
<evidence type="ECO:0000313" key="18">
    <source>
        <dbReference type="EMBL" id="MBN2963387.1"/>
    </source>
</evidence>
<evidence type="ECO:0000256" key="6">
    <source>
        <dbReference type="ARBA" id="ARBA00022485"/>
    </source>
</evidence>
<evidence type="ECO:0000256" key="7">
    <source>
        <dbReference type="ARBA" id="ARBA00022694"/>
    </source>
</evidence>
<name>A0ABS2WNX8_9BACT</name>
<evidence type="ECO:0000256" key="14">
    <source>
        <dbReference type="ARBA" id="ARBA00023284"/>
    </source>
</evidence>
<keyword evidence="7 17" id="KW-0819">tRNA processing</keyword>
<feature type="binding site" evidence="17">
    <location>
        <position position="6"/>
    </location>
    <ligand>
        <name>[4Fe-4S] cluster</name>
        <dbReference type="ChEBI" id="CHEBI:49883"/>
    </ligand>
</feature>
<evidence type="ECO:0000313" key="19">
    <source>
        <dbReference type="Proteomes" id="UP000703590"/>
    </source>
</evidence>
<dbReference type="EMBL" id="JAFHKK010000002">
    <property type="protein sequence ID" value="MBN2963387.1"/>
    <property type="molecule type" value="Genomic_DNA"/>
</dbReference>
<protein>
    <recommendedName>
        <fullName evidence="5 17">Epoxyqueuosine reductase QueH</fullName>
        <ecNumber evidence="4 17">1.17.99.6</ecNumber>
    </recommendedName>
    <alternativeName>
        <fullName evidence="15 17">Queuosine biosynthesis protein QueH</fullName>
    </alternativeName>
</protein>
<keyword evidence="9 17" id="KW-0671">Queuosine biosynthesis</keyword>
<feature type="binding site" evidence="17">
    <location>
        <position position="7"/>
    </location>
    <ligand>
        <name>[4Fe-4S] cluster</name>
        <dbReference type="ChEBI" id="CHEBI:49883"/>
    </ligand>
</feature>
<evidence type="ECO:0000256" key="4">
    <source>
        <dbReference type="ARBA" id="ARBA00012622"/>
    </source>
</evidence>
<comment type="similarity">
    <text evidence="3 17">Belongs to the QueH family.</text>
</comment>
<feature type="disulfide bond" description="Redox-active" evidence="17">
    <location>
        <begin position="169"/>
        <end position="171"/>
    </location>
</feature>
<dbReference type="Pfam" id="PF02677">
    <property type="entry name" value="QueH"/>
    <property type="match status" value="1"/>
</dbReference>
<reference evidence="18 19" key="3">
    <citation type="submission" date="2021-02" db="EMBL/GenBank/DDBJ databases">
        <authorList>
            <person name="Merkel A.Y."/>
        </authorList>
    </citation>
    <scope>NUCLEOTIDE SEQUENCE [LARGE SCALE GENOMIC DNA]</scope>
    <source>
        <strain evidence="18 19">T05b</strain>
    </source>
</reference>
<organism evidence="18 19">
    <name type="scientific">Sulfurospirillum tamanense</name>
    <dbReference type="NCBI Taxonomy" id="2813362"/>
    <lineage>
        <taxon>Bacteria</taxon>
        <taxon>Pseudomonadati</taxon>
        <taxon>Campylobacterota</taxon>
        <taxon>Epsilonproteobacteria</taxon>
        <taxon>Campylobacterales</taxon>
        <taxon>Sulfurospirillaceae</taxon>
        <taxon>Sulfurospirillum</taxon>
    </lineage>
</organism>
<dbReference type="PANTHER" id="PTHR36701:SF1">
    <property type="entry name" value="EPOXYQUEUOSINE REDUCTASE QUEH"/>
    <property type="match status" value="1"/>
</dbReference>
<accession>A0ABS2WNX8</accession>
<sequence>MLVHICCSVDSHYFLQRLQETFPQESLVGFFYNPNIHPYEEYLLRLGDVRRSCQELGIGLLEGEYALEAWLEEAKGLECEPEKGKRCEMCFTMRLNASAQKAVELGIKRITTTLLMSPKKSLPQLESAAKEVERAFGVSFVSVDFRKGGGTQAQFALAKEAGLYQQNYCGCVFALTAQREAQKKPCVELTFSLANQIQPGSINERLELYETSQPKRRQRFLNYRLNHARVMQKEQVIPSYVLFYSLPSKPLLQGEWKEVEKGIALFSKEPALMLTLEVFNALVATQFQDLKQLLASPVGVEKELHVRQKLEGALFSLTPILVVEHIPQGKTTLSLEATLFDDVRELLATFR</sequence>
<evidence type="ECO:0000256" key="5">
    <source>
        <dbReference type="ARBA" id="ARBA00016895"/>
    </source>
</evidence>
<feature type="binding site" evidence="17">
    <location>
        <position position="87"/>
    </location>
    <ligand>
        <name>[4Fe-4S] cluster</name>
        <dbReference type="ChEBI" id="CHEBI:49883"/>
    </ligand>
</feature>
<comment type="catalytic activity">
    <reaction evidence="16 17">
        <text>epoxyqueuosine(34) in tRNA + AH2 = queuosine(34) in tRNA + A + H2O</text>
        <dbReference type="Rhea" id="RHEA:32159"/>
        <dbReference type="Rhea" id="RHEA-COMP:18571"/>
        <dbReference type="Rhea" id="RHEA-COMP:18582"/>
        <dbReference type="ChEBI" id="CHEBI:13193"/>
        <dbReference type="ChEBI" id="CHEBI:15377"/>
        <dbReference type="ChEBI" id="CHEBI:17499"/>
        <dbReference type="ChEBI" id="CHEBI:194431"/>
        <dbReference type="ChEBI" id="CHEBI:194443"/>
        <dbReference type="EC" id="1.17.99.6"/>
    </reaction>
</comment>
<dbReference type="InterPro" id="IPR003828">
    <property type="entry name" value="QueH"/>
</dbReference>
<keyword evidence="8 17" id="KW-0479">Metal-binding</keyword>
<evidence type="ECO:0000256" key="1">
    <source>
        <dbReference type="ARBA" id="ARBA00002268"/>
    </source>
</evidence>
<dbReference type="RefSeq" id="WP_205457828.1">
    <property type="nucleotide sequence ID" value="NZ_JAFHKK010000002.1"/>
</dbReference>
<evidence type="ECO:0000256" key="2">
    <source>
        <dbReference type="ARBA" id="ARBA00004691"/>
    </source>
</evidence>
<evidence type="ECO:0000256" key="9">
    <source>
        <dbReference type="ARBA" id="ARBA00022785"/>
    </source>
</evidence>
<evidence type="ECO:0000256" key="15">
    <source>
        <dbReference type="ARBA" id="ARBA00031446"/>
    </source>
</evidence>
<keyword evidence="19" id="KW-1185">Reference proteome</keyword>
<dbReference type="EC" id="1.17.99.6" evidence="4 17"/>
<comment type="caution">
    <text evidence="18">The sequence shown here is derived from an EMBL/GenBank/DDBJ whole genome shotgun (WGS) entry which is preliminary data.</text>
</comment>
<comment type="function">
    <text evidence="1 17">Catalyzes the conversion of epoxyqueuosine (oQ) to queuosine (Q), which is a hypermodified base found in the wobble positions of tRNA(Asp), tRNA(Asn), tRNA(His) and tRNA(Tyr).</text>
</comment>
<keyword evidence="14 17" id="KW-0676">Redox-active center</keyword>
<reference evidence="18 19" key="1">
    <citation type="submission" date="2021-02" db="EMBL/GenBank/DDBJ databases">
        <title>Sulfurospirillum tamanensis sp. nov.</title>
        <authorList>
            <person name="Frolova A."/>
            <person name="Merkel A."/>
            <person name="Slobodkin A."/>
        </authorList>
    </citation>
    <scope>NUCLEOTIDE SEQUENCE [LARGE SCALE GENOMIC DNA]</scope>
    <source>
        <strain evidence="18 19">T05b</strain>
    </source>
</reference>
<evidence type="ECO:0000256" key="8">
    <source>
        <dbReference type="ARBA" id="ARBA00022723"/>
    </source>
</evidence>
<keyword evidence="10 17" id="KW-0560">Oxidoreductase</keyword>
<feature type="binding site" evidence="17">
    <location>
        <position position="90"/>
    </location>
    <ligand>
        <name>[4Fe-4S] cluster</name>
        <dbReference type="ChEBI" id="CHEBI:49883"/>
    </ligand>
</feature>
<keyword evidence="11 17" id="KW-0408">Iron</keyword>
<evidence type="ECO:0000256" key="3">
    <source>
        <dbReference type="ARBA" id="ARBA00008207"/>
    </source>
</evidence>
<dbReference type="PANTHER" id="PTHR36701">
    <property type="entry name" value="EPOXYQUEUOSINE REDUCTASE QUEH"/>
    <property type="match status" value="1"/>
</dbReference>
<evidence type="ECO:0000256" key="16">
    <source>
        <dbReference type="ARBA" id="ARBA00047415"/>
    </source>
</evidence>
<keyword evidence="13 17" id="KW-1015">Disulfide bond</keyword>
<comment type="pathway">
    <text evidence="2 17">tRNA modification; tRNA-queuosine biosynthesis.</text>
</comment>
<proteinExistence type="inferred from homology"/>
<evidence type="ECO:0000256" key="13">
    <source>
        <dbReference type="ARBA" id="ARBA00023157"/>
    </source>
</evidence>
<keyword evidence="6 17" id="KW-0004">4Fe-4S</keyword>
<gene>
    <name evidence="17" type="primary">queH</name>
    <name evidence="18" type="ORF">JWV37_01210</name>
</gene>
<keyword evidence="12 17" id="KW-0411">Iron-sulfur</keyword>
<dbReference type="HAMAP" id="MF_02089">
    <property type="entry name" value="QueH"/>
    <property type="match status" value="1"/>
</dbReference>
<evidence type="ECO:0000256" key="10">
    <source>
        <dbReference type="ARBA" id="ARBA00023002"/>
    </source>
</evidence>
<evidence type="ECO:0000256" key="12">
    <source>
        <dbReference type="ARBA" id="ARBA00023014"/>
    </source>
</evidence>
<reference evidence="19" key="2">
    <citation type="submission" date="2021-02" db="EMBL/GenBank/DDBJ databases">
        <title>Sulfurospirillum tamanensis sp. nov.</title>
        <authorList>
            <person name="Merkel A.Y."/>
        </authorList>
    </citation>
    <scope>NUCLEOTIDE SEQUENCE [LARGE SCALE GENOMIC DNA]</scope>
    <source>
        <strain evidence="19">T05b</strain>
    </source>
</reference>
<evidence type="ECO:0000256" key="17">
    <source>
        <dbReference type="HAMAP-Rule" id="MF_02089"/>
    </source>
</evidence>